<evidence type="ECO:0000313" key="2">
    <source>
        <dbReference type="EMBL" id="KGJ23605.1"/>
    </source>
</evidence>
<proteinExistence type="predicted"/>
<evidence type="ECO:0008006" key="4">
    <source>
        <dbReference type="Google" id="ProtNLM"/>
    </source>
</evidence>
<reference evidence="2 3" key="1">
    <citation type="submission" date="2014-09" db="EMBL/GenBank/DDBJ databases">
        <authorList>
            <person name="McGinnis J.M."/>
            <person name="Wolfgang W.J."/>
        </authorList>
    </citation>
    <scope>NUCLEOTIDE SEQUENCE [LARGE SCALE GENOMIC DNA]</scope>
    <source>
        <strain evidence="2 3">5503</strain>
    </source>
</reference>
<dbReference type="AlphaFoldDB" id="A0A099GL95"/>
<evidence type="ECO:0000313" key="3">
    <source>
        <dbReference type="Proteomes" id="UP000029858"/>
    </source>
</evidence>
<feature type="compositionally biased region" description="Basic and acidic residues" evidence="1">
    <location>
        <begin position="43"/>
        <end position="54"/>
    </location>
</feature>
<accession>A0A099GL95</accession>
<organism evidence="2 3">
    <name type="scientific">Paracoccus sanguinis</name>
    <dbReference type="NCBI Taxonomy" id="1545044"/>
    <lineage>
        <taxon>Bacteria</taxon>
        <taxon>Pseudomonadati</taxon>
        <taxon>Pseudomonadota</taxon>
        <taxon>Alphaproteobacteria</taxon>
        <taxon>Rhodobacterales</taxon>
        <taxon>Paracoccaceae</taxon>
        <taxon>Paracoccus</taxon>
    </lineage>
</organism>
<dbReference type="Proteomes" id="UP000029858">
    <property type="component" value="Unassembled WGS sequence"/>
</dbReference>
<dbReference type="EMBL" id="JRKQ01000003">
    <property type="protein sequence ID" value="KGJ23605.1"/>
    <property type="molecule type" value="Genomic_DNA"/>
</dbReference>
<feature type="region of interest" description="Disordered" evidence="1">
    <location>
        <begin position="42"/>
        <end position="65"/>
    </location>
</feature>
<comment type="caution">
    <text evidence="2">The sequence shown here is derived from an EMBL/GenBank/DDBJ whole genome shotgun (WGS) entry which is preliminary data.</text>
</comment>
<evidence type="ECO:0000256" key="1">
    <source>
        <dbReference type="SAM" id="MobiDB-lite"/>
    </source>
</evidence>
<protein>
    <recommendedName>
        <fullName evidence="4">Elements of external origin</fullName>
    </recommendedName>
</protein>
<dbReference type="RefSeq" id="WP_036706754.1">
    <property type="nucleotide sequence ID" value="NZ_JRKQ01000003.1"/>
</dbReference>
<sequence>MQGMSERQYAAHVGLSRGAIQKAKTAERLVLYPDGSINAAASDVRRAETTDPSKTRKSPAPKLKPVPEAAVAAVGDTLREQGLAVPAIGGGTTFLQAKTANEVLKAQERRIRLSRLKGELIDRVRALALVFRLAREVRDAWVNWPARASALMAADLGVEPAAMQKVLEKHVRAHLDELAEVRPDFR</sequence>
<name>A0A099GL95_9RHOB</name>
<gene>
    <name evidence="2" type="ORF">IX56_01395</name>
</gene>
<reference evidence="2 3" key="2">
    <citation type="submission" date="2014-10" db="EMBL/GenBank/DDBJ databases">
        <title>Paracoccus sanguinis sp. nov., isolated from clinical specimens of New York State patients.</title>
        <authorList>
            <person name="Mingle L.A."/>
            <person name="Cole J.A."/>
            <person name="Lapierre P."/>
            <person name="Musser K.A."/>
        </authorList>
    </citation>
    <scope>NUCLEOTIDE SEQUENCE [LARGE SCALE GENOMIC DNA]</scope>
    <source>
        <strain evidence="2 3">5503</strain>
    </source>
</reference>